<dbReference type="EMBL" id="JAMZMK010011041">
    <property type="protein sequence ID" value="KAI7729207.1"/>
    <property type="molecule type" value="Genomic_DNA"/>
</dbReference>
<organism evidence="1 2">
    <name type="scientific">Ambrosia artemisiifolia</name>
    <name type="common">Common ragweed</name>
    <dbReference type="NCBI Taxonomy" id="4212"/>
    <lineage>
        <taxon>Eukaryota</taxon>
        <taxon>Viridiplantae</taxon>
        <taxon>Streptophyta</taxon>
        <taxon>Embryophyta</taxon>
        <taxon>Tracheophyta</taxon>
        <taxon>Spermatophyta</taxon>
        <taxon>Magnoliopsida</taxon>
        <taxon>eudicotyledons</taxon>
        <taxon>Gunneridae</taxon>
        <taxon>Pentapetalae</taxon>
        <taxon>asterids</taxon>
        <taxon>campanulids</taxon>
        <taxon>Asterales</taxon>
        <taxon>Asteraceae</taxon>
        <taxon>Asteroideae</taxon>
        <taxon>Heliantheae alliance</taxon>
        <taxon>Heliantheae</taxon>
        <taxon>Ambrosia</taxon>
    </lineage>
</organism>
<gene>
    <name evidence="1" type="ORF">M8C21_028293</name>
</gene>
<sequence>MDLAFGACSSSIFLAANILFVDNGKCKVRQLLKRLRKMVDEVIAYDRRIYEKSPNWRRKL</sequence>
<accession>A0AAD5G5L9</accession>
<comment type="caution">
    <text evidence="1">The sequence shown here is derived from an EMBL/GenBank/DDBJ whole genome shotgun (WGS) entry which is preliminary data.</text>
</comment>
<reference evidence="1" key="1">
    <citation type="submission" date="2022-06" db="EMBL/GenBank/DDBJ databases">
        <title>Uncovering the hologenomic basis of an extraordinary plant invasion.</title>
        <authorList>
            <person name="Bieker V.C."/>
            <person name="Martin M.D."/>
            <person name="Gilbert T."/>
            <person name="Hodgins K."/>
            <person name="Battlay P."/>
            <person name="Petersen B."/>
            <person name="Wilson J."/>
        </authorList>
    </citation>
    <scope>NUCLEOTIDE SEQUENCE</scope>
    <source>
        <strain evidence="1">AA19_3_7</strain>
        <tissue evidence="1">Leaf</tissue>
    </source>
</reference>
<dbReference type="AlphaFoldDB" id="A0AAD5G5L9"/>
<evidence type="ECO:0000313" key="2">
    <source>
        <dbReference type="Proteomes" id="UP001206925"/>
    </source>
</evidence>
<keyword evidence="2" id="KW-1185">Reference proteome</keyword>
<proteinExistence type="predicted"/>
<evidence type="ECO:0000313" key="1">
    <source>
        <dbReference type="EMBL" id="KAI7729207.1"/>
    </source>
</evidence>
<dbReference type="Proteomes" id="UP001206925">
    <property type="component" value="Unassembled WGS sequence"/>
</dbReference>
<protein>
    <submittedName>
        <fullName evidence="1">Uncharacterized protein</fullName>
    </submittedName>
</protein>
<name>A0AAD5G5L9_AMBAR</name>